<organism evidence="1 2">
    <name type="scientific">Canavalia gladiata</name>
    <name type="common">Sword bean</name>
    <name type="synonym">Dolichos gladiatus</name>
    <dbReference type="NCBI Taxonomy" id="3824"/>
    <lineage>
        <taxon>Eukaryota</taxon>
        <taxon>Viridiplantae</taxon>
        <taxon>Streptophyta</taxon>
        <taxon>Embryophyta</taxon>
        <taxon>Tracheophyta</taxon>
        <taxon>Spermatophyta</taxon>
        <taxon>Magnoliopsida</taxon>
        <taxon>eudicotyledons</taxon>
        <taxon>Gunneridae</taxon>
        <taxon>Pentapetalae</taxon>
        <taxon>rosids</taxon>
        <taxon>fabids</taxon>
        <taxon>Fabales</taxon>
        <taxon>Fabaceae</taxon>
        <taxon>Papilionoideae</taxon>
        <taxon>50 kb inversion clade</taxon>
        <taxon>NPAAA clade</taxon>
        <taxon>indigoferoid/millettioid clade</taxon>
        <taxon>Phaseoleae</taxon>
        <taxon>Canavalia</taxon>
    </lineage>
</organism>
<reference evidence="1 2" key="1">
    <citation type="submission" date="2024-01" db="EMBL/GenBank/DDBJ databases">
        <title>The genomes of 5 underutilized Papilionoideae crops provide insights into root nodulation and disease resistanc.</title>
        <authorList>
            <person name="Jiang F."/>
        </authorList>
    </citation>
    <scope>NUCLEOTIDE SEQUENCE [LARGE SCALE GENOMIC DNA]</scope>
    <source>
        <strain evidence="1">LVBAO_FW01</strain>
        <tissue evidence="1">Leaves</tissue>
    </source>
</reference>
<sequence length="117" mass="13229">MEQGNVSRWQFTRCFECKIEAIMDLLVNKLGFEASDVARYPLVLSMSLGKRITPMVSVVLVLKYKDLVNPLSKRPKLTEKPNINKGLRCIVKMNGIILNSHVCGFQATIFGEKRATQ</sequence>
<evidence type="ECO:0000313" key="1">
    <source>
        <dbReference type="EMBL" id="KAK7320524.1"/>
    </source>
</evidence>
<dbReference type="AlphaFoldDB" id="A0AAN9Q446"/>
<gene>
    <name evidence="1" type="ORF">VNO77_30073</name>
</gene>
<protein>
    <submittedName>
        <fullName evidence="1">Uncharacterized protein</fullName>
    </submittedName>
</protein>
<dbReference type="EMBL" id="JAYMYQ010000007">
    <property type="protein sequence ID" value="KAK7320524.1"/>
    <property type="molecule type" value="Genomic_DNA"/>
</dbReference>
<dbReference type="InterPro" id="IPR038538">
    <property type="entry name" value="MTERF_sf"/>
</dbReference>
<proteinExistence type="predicted"/>
<name>A0AAN9Q446_CANGL</name>
<keyword evidence="2" id="KW-1185">Reference proteome</keyword>
<dbReference type="Proteomes" id="UP001367508">
    <property type="component" value="Unassembled WGS sequence"/>
</dbReference>
<comment type="caution">
    <text evidence="1">The sequence shown here is derived from an EMBL/GenBank/DDBJ whole genome shotgun (WGS) entry which is preliminary data.</text>
</comment>
<dbReference type="Gene3D" id="1.25.70.10">
    <property type="entry name" value="Transcription termination factor 3, mitochondrial"/>
    <property type="match status" value="1"/>
</dbReference>
<evidence type="ECO:0000313" key="2">
    <source>
        <dbReference type="Proteomes" id="UP001367508"/>
    </source>
</evidence>
<accession>A0AAN9Q446</accession>